<dbReference type="SMART" id="SM00881">
    <property type="entry name" value="CoA_binding"/>
    <property type="match status" value="1"/>
</dbReference>
<dbReference type="Gene3D" id="3.40.50.720">
    <property type="entry name" value="NAD(P)-binding Rossmann-like Domain"/>
    <property type="match status" value="1"/>
</dbReference>
<reference evidence="3" key="2">
    <citation type="submission" date="2015-01" db="EMBL/GenBank/DDBJ databases">
        <title>Evolutionary Origins and Diversification of the Mycorrhizal Mutualists.</title>
        <authorList>
            <consortium name="DOE Joint Genome Institute"/>
            <consortium name="Mycorrhizal Genomics Consortium"/>
            <person name="Kohler A."/>
            <person name="Kuo A."/>
            <person name="Nagy L.G."/>
            <person name="Floudas D."/>
            <person name="Copeland A."/>
            <person name="Barry K.W."/>
            <person name="Cichocki N."/>
            <person name="Veneault-Fourrey C."/>
            <person name="LaButti K."/>
            <person name="Lindquist E.A."/>
            <person name="Lipzen A."/>
            <person name="Lundell T."/>
            <person name="Morin E."/>
            <person name="Murat C."/>
            <person name="Riley R."/>
            <person name="Ohm R."/>
            <person name="Sun H."/>
            <person name="Tunlid A."/>
            <person name="Henrissat B."/>
            <person name="Grigoriev I.V."/>
            <person name="Hibbett D.S."/>
            <person name="Martin F."/>
        </authorList>
    </citation>
    <scope>NUCLEOTIDE SEQUENCE [LARGE SCALE GENOMIC DNA]</scope>
    <source>
        <strain evidence="3">UH-Slu-Lm8-n1</strain>
    </source>
</reference>
<keyword evidence="3" id="KW-1185">Reference proteome</keyword>
<dbReference type="Proteomes" id="UP000054485">
    <property type="component" value="Unassembled WGS sequence"/>
</dbReference>
<dbReference type="PANTHER" id="PTHR33303:SF2">
    <property type="entry name" value="COA-BINDING DOMAIN-CONTAINING PROTEIN"/>
    <property type="match status" value="1"/>
</dbReference>
<feature type="domain" description="CoA-binding" evidence="1">
    <location>
        <begin position="11"/>
        <end position="104"/>
    </location>
</feature>
<dbReference type="InterPro" id="IPR003781">
    <property type="entry name" value="CoA-bd"/>
</dbReference>
<gene>
    <name evidence="2" type="ORF">CY34DRAFT_85730</name>
</gene>
<dbReference type="PANTHER" id="PTHR33303">
    <property type="entry name" value="CYTOPLASMIC PROTEIN-RELATED"/>
    <property type="match status" value="1"/>
</dbReference>
<dbReference type="HOGENOM" id="CLU_112567_1_1_1"/>
<dbReference type="InterPro" id="IPR036291">
    <property type="entry name" value="NAD(P)-bd_dom_sf"/>
</dbReference>
<evidence type="ECO:0000313" key="2">
    <source>
        <dbReference type="EMBL" id="KIK41263.1"/>
    </source>
</evidence>
<dbReference type="STRING" id="930992.A0A0D0BCX2"/>
<dbReference type="InParanoid" id="A0A0D0BCX2"/>
<dbReference type="Pfam" id="PF13380">
    <property type="entry name" value="CoA_binding_2"/>
    <property type="match status" value="1"/>
</dbReference>
<dbReference type="OrthoDB" id="5138418at2759"/>
<name>A0A0D0BCX2_9AGAM</name>
<sequence length="141" mass="15369">MTSSIQKQKLFLSFPHFAVVGASTDKSKFGTKVLEWYIQRDKSVTPVRPSNDELGGIKTIRSLADLANPTETSVSIITPAKITINLLKQVEELSIPAVWCQPGATDVACVQFIKGNGMSDRVLFEGECILRDGDGVLQAML</sequence>
<accession>A0A0D0BCX2</accession>
<dbReference type="EMBL" id="KN835274">
    <property type="protein sequence ID" value="KIK41263.1"/>
    <property type="molecule type" value="Genomic_DNA"/>
</dbReference>
<evidence type="ECO:0000259" key="1">
    <source>
        <dbReference type="SMART" id="SM00881"/>
    </source>
</evidence>
<organism evidence="2 3">
    <name type="scientific">Suillus luteus UH-Slu-Lm8-n1</name>
    <dbReference type="NCBI Taxonomy" id="930992"/>
    <lineage>
        <taxon>Eukaryota</taxon>
        <taxon>Fungi</taxon>
        <taxon>Dikarya</taxon>
        <taxon>Basidiomycota</taxon>
        <taxon>Agaricomycotina</taxon>
        <taxon>Agaricomycetes</taxon>
        <taxon>Agaricomycetidae</taxon>
        <taxon>Boletales</taxon>
        <taxon>Suillineae</taxon>
        <taxon>Suillaceae</taxon>
        <taxon>Suillus</taxon>
    </lineage>
</organism>
<evidence type="ECO:0000313" key="3">
    <source>
        <dbReference type="Proteomes" id="UP000054485"/>
    </source>
</evidence>
<reference evidence="2 3" key="1">
    <citation type="submission" date="2014-04" db="EMBL/GenBank/DDBJ databases">
        <authorList>
            <consortium name="DOE Joint Genome Institute"/>
            <person name="Kuo A."/>
            <person name="Ruytinx J."/>
            <person name="Rineau F."/>
            <person name="Colpaert J."/>
            <person name="Kohler A."/>
            <person name="Nagy L.G."/>
            <person name="Floudas D."/>
            <person name="Copeland A."/>
            <person name="Barry K.W."/>
            <person name="Cichocki N."/>
            <person name="Veneault-Fourrey C."/>
            <person name="LaButti K."/>
            <person name="Lindquist E.A."/>
            <person name="Lipzen A."/>
            <person name="Lundell T."/>
            <person name="Morin E."/>
            <person name="Murat C."/>
            <person name="Sun H."/>
            <person name="Tunlid A."/>
            <person name="Henrissat B."/>
            <person name="Grigoriev I.V."/>
            <person name="Hibbett D.S."/>
            <person name="Martin F."/>
            <person name="Nordberg H.P."/>
            <person name="Cantor M.N."/>
            <person name="Hua S.X."/>
        </authorList>
    </citation>
    <scope>NUCLEOTIDE SEQUENCE [LARGE SCALE GENOMIC DNA]</scope>
    <source>
        <strain evidence="2 3">UH-Slu-Lm8-n1</strain>
    </source>
</reference>
<dbReference type="SUPFAM" id="SSF51735">
    <property type="entry name" value="NAD(P)-binding Rossmann-fold domains"/>
    <property type="match status" value="1"/>
</dbReference>
<dbReference type="AlphaFoldDB" id="A0A0D0BCX2"/>
<proteinExistence type="predicted"/>
<protein>
    <recommendedName>
        <fullName evidence="1">CoA-binding domain-containing protein</fullName>
    </recommendedName>
</protein>